<comment type="caution">
    <text evidence="2">The sequence shown here is derived from an EMBL/GenBank/DDBJ whole genome shotgun (WGS) entry which is preliminary data.</text>
</comment>
<dbReference type="Proteomes" id="UP000078387">
    <property type="component" value="Unassembled WGS sequence"/>
</dbReference>
<dbReference type="OMA" id="WTGKQKL"/>
<name>A0A5K1UCU9_ENTHI</name>
<protein>
    <recommendedName>
        <fullName evidence="4">TLDc domain-containing protein</fullName>
    </recommendedName>
</protein>
<evidence type="ECO:0000313" key="3">
    <source>
        <dbReference type="Proteomes" id="UP000078387"/>
    </source>
</evidence>
<gene>
    <name evidence="2" type="ORF">CL6EHI_189530</name>
</gene>
<dbReference type="EMBL" id="BDEQ01000001">
    <property type="protein sequence ID" value="GAT96342.1"/>
    <property type="molecule type" value="Genomic_DNA"/>
</dbReference>
<evidence type="ECO:0000256" key="1">
    <source>
        <dbReference type="SAM" id="Coils"/>
    </source>
</evidence>
<keyword evidence="1" id="KW-0175">Coiled coil</keyword>
<evidence type="ECO:0000313" key="2">
    <source>
        <dbReference type="EMBL" id="GAT96342.1"/>
    </source>
</evidence>
<evidence type="ECO:0008006" key="4">
    <source>
        <dbReference type="Google" id="ProtNLM"/>
    </source>
</evidence>
<dbReference type="AlphaFoldDB" id="A0A5K1UCU9"/>
<proteinExistence type="predicted"/>
<organism evidence="2 3">
    <name type="scientific">Entamoeba histolytica</name>
    <dbReference type="NCBI Taxonomy" id="5759"/>
    <lineage>
        <taxon>Eukaryota</taxon>
        <taxon>Amoebozoa</taxon>
        <taxon>Evosea</taxon>
        <taxon>Archamoebae</taxon>
        <taxon>Mastigamoebida</taxon>
        <taxon>Entamoebidae</taxon>
        <taxon>Entamoeba</taxon>
    </lineage>
</organism>
<feature type="coiled-coil region" evidence="1">
    <location>
        <begin position="50"/>
        <end position="84"/>
    </location>
</feature>
<accession>A0A5K1UCU9</accession>
<dbReference type="VEuPathDB" id="AmoebaDB:EHI5A_041710"/>
<sequence length="320" mass="36762">MACTISINKIENYGTLNFCSLPKINECASKTVPVSNAQQSINSSEKDAQINQLRQQKELLNTTIKELKNSNEELQRILLEERTNKTTIKDVCFINETTNKEENKENNLSNDIEPKGYTQCSNELIAAYQAMQEGISVVPMEIEDSNELIGNLNEQELSLLRQWSGKQKLHVFFNNKKERFTRENCLSILKNKTDIIILLETENGEVFGSYHHLVPQQFGNWVNDPKHFVFAIRNKNKIQGKYEADSNNHYSLMIADFMEDDDELKSTILEIGYFYTITLEEICSLNMSFNSHYLNTPNIGVDAFMKEPMGMGLKSILFIE</sequence>
<reference evidence="2 3" key="1">
    <citation type="submission" date="2016-05" db="EMBL/GenBank/DDBJ databases">
        <title>First whole genome sequencing of Entamoeba histolytica HM1:IMSS-clone-6.</title>
        <authorList>
            <person name="Mukherjee Avik.K."/>
            <person name="Izumyama S."/>
            <person name="Nakada-Tsukui K."/>
            <person name="Nozaki T."/>
        </authorList>
    </citation>
    <scope>NUCLEOTIDE SEQUENCE [LARGE SCALE GENOMIC DNA]</scope>
    <source>
        <strain evidence="2 3">HM1:IMSS clone 6</strain>
    </source>
</reference>
<dbReference type="VEuPathDB" id="AmoebaDB:EHI_189530"/>